<dbReference type="SUPFAM" id="SSF54506">
    <property type="entry name" value="Diaminopimelate epimerase-like"/>
    <property type="match status" value="2"/>
</dbReference>
<dbReference type="PANTHER" id="PTHR31689">
    <property type="entry name" value="DIAMINOPIMELATE EPIMERASE, CHLOROPLASTIC"/>
    <property type="match status" value="1"/>
</dbReference>
<gene>
    <name evidence="8" type="primary">dapF</name>
    <name evidence="11" type="ORF">PVK37_14835</name>
</gene>
<evidence type="ECO:0000256" key="4">
    <source>
        <dbReference type="ARBA" id="ARBA00022605"/>
    </source>
</evidence>
<evidence type="ECO:0000256" key="5">
    <source>
        <dbReference type="ARBA" id="ARBA00023154"/>
    </source>
</evidence>
<dbReference type="RefSeq" id="WP_275034578.1">
    <property type="nucleotide sequence ID" value="NZ_CP118615.1"/>
</dbReference>
<dbReference type="HAMAP" id="MF_00197">
    <property type="entry name" value="DAP_epimerase"/>
    <property type="match status" value="1"/>
</dbReference>
<evidence type="ECO:0000256" key="6">
    <source>
        <dbReference type="ARBA" id="ARBA00023235"/>
    </source>
</evidence>
<comment type="catalytic activity">
    <reaction evidence="7 8">
        <text>(2S,6S)-2,6-diaminopimelate = meso-2,6-diaminopimelate</text>
        <dbReference type="Rhea" id="RHEA:15393"/>
        <dbReference type="ChEBI" id="CHEBI:57609"/>
        <dbReference type="ChEBI" id="CHEBI:57791"/>
        <dbReference type="EC" id="5.1.1.7"/>
    </reaction>
</comment>
<keyword evidence="8" id="KW-0963">Cytoplasm</keyword>
<dbReference type="InterPro" id="IPR001653">
    <property type="entry name" value="DAP_epimerase_DapF"/>
</dbReference>
<evidence type="ECO:0000313" key="12">
    <source>
        <dbReference type="Proteomes" id="UP001219605"/>
    </source>
</evidence>
<feature type="binding site" evidence="8">
    <location>
        <position position="262"/>
    </location>
    <ligand>
        <name>substrate</name>
    </ligand>
</feature>
<feature type="binding site" evidence="8">
    <location>
        <begin position="82"/>
        <end position="83"/>
    </location>
    <ligand>
        <name>substrate</name>
    </ligand>
</feature>
<reference evidence="11 12" key="1">
    <citation type="submission" date="2023-02" db="EMBL/GenBank/DDBJ databases">
        <authorList>
            <person name="Mo P."/>
        </authorList>
    </citation>
    <scope>NUCLEOTIDE SEQUENCE [LARGE SCALE GENOMIC DNA]</scope>
    <source>
        <strain evidence="11 12">HUAS 3</strain>
    </source>
</reference>
<feature type="binding site" evidence="8">
    <location>
        <position position="228"/>
    </location>
    <ligand>
        <name>substrate</name>
    </ligand>
</feature>
<dbReference type="Gene3D" id="3.10.310.10">
    <property type="entry name" value="Diaminopimelate Epimerase, Chain A, domain 1"/>
    <property type="match status" value="2"/>
</dbReference>
<evidence type="ECO:0000256" key="3">
    <source>
        <dbReference type="ARBA" id="ARBA00013080"/>
    </source>
</evidence>
<dbReference type="PROSITE" id="PS01326">
    <property type="entry name" value="DAP_EPIMERASE"/>
    <property type="match status" value="1"/>
</dbReference>
<proteinExistence type="inferred from homology"/>
<feature type="site" description="Could be important to modulate the pK values of the two catalytic cysteine residues" evidence="8">
    <location>
        <position position="230"/>
    </location>
</feature>
<organism evidence="11 12">
    <name type="scientific">Micromonospora cathayae</name>
    <dbReference type="NCBI Taxonomy" id="3028804"/>
    <lineage>
        <taxon>Bacteria</taxon>
        <taxon>Bacillati</taxon>
        <taxon>Actinomycetota</taxon>
        <taxon>Actinomycetes</taxon>
        <taxon>Micromonosporales</taxon>
        <taxon>Micromonosporaceae</taxon>
        <taxon>Micromonospora</taxon>
    </lineage>
</organism>
<evidence type="ECO:0000313" key="11">
    <source>
        <dbReference type="EMBL" id="WDZ87586.1"/>
    </source>
</evidence>
<dbReference type="EC" id="5.1.1.7" evidence="3 8"/>
<dbReference type="PANTHER" id="PTHR31689:SF0">
    <property type="entry name" value="DIAMINOPIMELATE EPIMERASE"/>
    <property type="match status" value="1"/>
</dbReference>
<dbReference type="Proteomes" id="UP001219605">
    <property type="component" value="Chromosome"/>
</dbReference>
<keyword evidence="12" id="KW-1185">Reference proteome</keyword>
<evidence type="ECO:0000256" key="1">
    <source>
        <dbReference type="ARBA" id="ARBA00005196"/>
    </source>
</evidence>
<keyword evidence="6 8" id="KW-0413">Isomerase</keyword>
<evidence type="ECO:0000256" key="2">
    <source>
        <dbReference type="ARBA" id="ARBA00010219"/>
    </source>
</evidence>
<feature type="site" description="Could be important to modulate the pK values of the two catalytic cysteine residues" evidence="8">
    <location>
        <position position="285"/>
    </location>
</feature>
<protein>
    <recommendedName>
        <fullName evidence="3 8">Diaminopimelate epimerase</fullName>
        <shortName evidence="8">DAP epimerase</shortName>
        <ecNumber evidence="3 8">5.1.1.7</ecNumber>
    </recommendedName>
    <alternativeName>
        <fullName evidence="8">PLP-independent amino acid racemase</fullName>
    </alternativeName>
</protein>
<comment type="similarity">
    <text evidence="2 8">Belongs to the diaminopimelate epimerase family.</text>
</comment>
<feature type="active site" description="Proton acceptor" evidence="8">
    <location>
        <position position="294"/>
    </location>
</feature>
<sequence>MEFTKGHGTGNDFVILPDPDGQLDLTPEQVAAICDRRRGIGADGVLRVVRSAKHPDAAGQAGEAEWFMDYRNADGSVAEMCGNGARVFVHYLITTGLATPTSSAATPTSSAASASTAPASAAAPTSVAPTAAVPPGSASDGSLLSGSAPDGSLLPVPGSAVDGSLLPVSGSGAGRSLLLPVATRAGVVRARIDGETIAVELRRPRLYDSGTATLGGLTLPGTAVDVGNPHLVCPLPAGLDLAALDLTHPPGVDPALFPAGVNVEFTTPGDPVDGTDAQVRMRVHERGSAETMSCGTGACAVAAVALRDTGRDTGTVTVDVPGGRLTVTVTPDSCWLAGPATLVATGTLLHP</sequence>
<evidence type="ECO:0000256" key="9">
    <source>
        <dbReference type="PROSITE-ProRule" id="PRU10125"/>
    </source>
</evidence>
<dbReference type="Pfam" id="PF01678">
    <property type="entry name" value="DAP_epimerase"/>
    <property type="match status" value="2"/>
</dbReference>
<comment type="subunit">
    <text evidence="8">Homodimer.</text>
</comment>
<feature type="binding site" evidence="8">
    <location>
        <begin position="285"/>
        <end position="286"/>
    </location>
    <ligand>
        <name>substrate</name>
    </ligand>
</feature>
<evidence type="ECO:0000256" key="10">
    <source>
        <dbReference type="SAM" id="MobiDB-lite"/>
    </source>
</evidence>
<feature type="binding site" evidence="8">
    <location>
        <position position="72"/>
    </location>
    <ligand>
        <name>substrate</name>
    </ligand>
</feature>
<comment type="subcellular location">
    <subcellularLocation>
        <location evidence="8">Cytoplasm</location>
    </subcellularLocation>
</comment>
<comment type="caution">
    <text evidence="8">Lacks conserved residue(s) required for the propagation of feature annotation.</text>
</comment>
<feature type="active site" evidence="9">
    <location>
        <position position="81"/>
    </location>
</feature>
<keyword evidence="5 8" id="KW-0457">Lysine biosynthesis</keyword>
<feature type="active site" description="Proton donor" evidence="8">
    <location>
        <position position="81"/>
    </location>
</feature>
<evidence type="ECO:0000256" key="7">
    <source>
        <dbReference type="ARBA" id="ARBA00051712"/>
    </source>
</evidence>
<comment type="pathway">
    <text evidence="1 8">Amino-acid biosynthesis; L-lysine biosynthesis via DAP pathway; DL-2,6-diaminopimelate from LL-2,6-diaminopimelate: step 1/1.</text>
</comment>
<keyword evidence="4 8" id="KW-0028">Amino-acid biosynthesis</keyword>
<dbReference type="InterPro" id="IPR018510">
    <property type="entry name" value="DAP_epimerase_AS"/>
</dbReference>
<accession>A0ABY7ZXP5</accession>
<feature type="binding site" evidence="8">
    <location>
        <position position="11"/>
    </location>
    <ligand>
        <name>substrate</name>
    </ligand>
</feature>
<evidence type="ECO:0000256" key="8">
    <source>
        <dbReference type="HAMAP-Rule" id="MF_00197"/>
    </source>
</evidence>
<comment type="function">
    <text evidence="8">Catalyzes the stereoinversion of LL-2,6-diaminopimelate (L,L-DAP) to meso-diaminopimelate (meso-DAP), a precursor of L-lysine and an essential component of the bacterial peptidoglycan.</text>
</comment>
<feature type="region of interest" description="Disordered" evidence="10">
    <location>
        <begin position="1"/>
        <end position="20"/>
    </location>
</feature>
<name>A0ABY7ZXP5_9ACTN</name>
<feature type="binding site" evidence="8">
    <location>
        <begin position="295"/>
        <end position="296"/>
    </location>
    <ligand>
        <name>substrate</name>
    </ligand>
</feature>
<dbReference type="EMBL" id="CP118615">
    <property type="protein sequence ID" value="WDZ87586.1"/>
    <property type="molecule type" value="Genomic_DNA"/>
</dbReference>
<feature type="region of interest" description="Disordered" evidence="10">
    <location>
        <begin position="127"/>
        <end position="146"/>
    </location>
</feature>